<dbReference type="PANTHER" id="PTHR43798:SF33">
    <property type="entry name" value="HYDROLASE, PUTATIVE (AFU_ORTHOLOGUE AFUA_2G14860)-RELATED"/>
    <property type="match status" value="1"/>
</dbReference>
<proteinExistence type="predicted"/>
<dbReference type="GO" id="GO:0050357">
    <property type="term" value="F:tropinesterase activity"/>
    <property type="evidence" value="ECO:0007669"/>
    <property type="project" value="UniProtKB-EC"/>
</dbReference>
<dbReference type="EMBL" id="FQXZ01000044">
    <property type="protein sequence ID" value="SHI51135.1"/>
    <property type="molecule type" value="Genomic_DNA"/>
</dbReference>
<evidence type="ECO:0000313" key="3">
    <source>
        <dbReference type="Proteomes" id="UP000184608"/>
    </source>
</evidence>
<dbReference type="Pfam" id="PF12697">
    <property type="entry name" value="Abhydrolase_6"/>
    <property type="match status" value="1"/>
</dbReference>
<dbReference type="SUPFAM" id="SSF53474">
    <property type="entry name" value="alpha/beta-Hydrolases"/>
    <property type="match status" value="1"/>
</dbReference>
<reference evidence="2 3" key="1">
    <citation type="submission" date="2016-11" db="EMBL/GenBank/DDBJ databases">
        <authorList>
            <person name="Jaros S."/>
            <person name="Januszkiewicz K."/>
            <person name="Wedrychowicz H."/>
        </authorList>
    </citation>
    <scope>NUCLEOTIDE SEQUENCE [LARGE SCALE GENOMIC DNA]</scope>
    <source>
        <strain evidence="2 3">CECT 7868</strain>
    </source>
</reference>
<evidence type="ECO:0000313" key="2">
    <source>
        <dbReference type="EMBL" id="SHI51135.1"/>
    </source>
</evidence>
<dbReference type="InterPro" id="IPR029058">
    <property type="entry name" value="AB_hydrolase_fold"/>
</dbReference>
<keyword evidence="2" id="KW-0378">Hydrolase</keyword>
<dbReference type="STRING" id="1216006.VA7868_03849"/>
<gene>
    <name evidence="2" type="ORF">VA7868_03849</name>
</gene>
<organism evidence="2 3">
    <name type="scientific">Vibrio aerogenes CECT 7868</name>
    <dbReference type="NCBI Taxonomy" id="1216006"/>
    <lineage>
        <taxon>Bacteria</taxon>
        <taxon>Pseudomonadati</taxon>
        <taxon>Pseudomonadota</taxon>
        <taxon>Gammaproteobacteria</taxon>
        <taxon>Vibrionales</taxon>
        <taxon>Vibrionaceae</taxon>
        <taxon>Vibrio</taxon>
    </lineage>
</organism>
<dbReference type="PRINTS" id="PR00111">
    <property type="entry name" value="ABHYDROLASE"/>
</dbReference>
<evidence type="ECO:0000259" key="1">
    <source>
        <dbReference type="Pfam" id="PF12697"/>
    </source>
</evidence>
<dbReference type="InterPro" id="IPR050266">
    <property type="entry name" value="AB_hydrolase_sf"/>
</dbReference>
<keyword evidence="3" id="KW-1185">Reference proteome</keyword>
<accession>A0A1M6BQW0</accession>
<feature type="domain" description="AB hydrolase-1" evidence="1">
    <location>
        <begin position="47"/>
        <end position="295"/>
    </location>
</feature>
<dbReference type="GO" id="GO:0016020">
    <property type="term" value="C:membrane"/>
    <property type="evidence" value="ECO:0007669"/>
    <property type="project" value="TreeGrafter"/>
</dbReference>
<name>A0A1M6BQW0_9VIBR</name>
<dbReference type="Gene3D" id="3.40.50.1820">
    <property type="entry name" value="alpha/beta hydrolase"/>
    <property type="match status" value="1"/>
</dbReference>
<dbReference type="InterPro" id="IPR000073">
    <property type="entry name" value="AB_hydrolase_1"/>
</dbReference>
<dbReference type="EC" id="3.1.1.10" evidence="2"/>
<sequence>MITGGMICSDELALKCNIMLTQKTYPIYGNQLAAIESGSPSETGISVVFLHGWLDNAASFSPLLSRLETETPGVHFCALDLPGHGFSGHKSTGNYYTFHDYIDDVHQVLEDIPAKTVILAGHSLGGLIASCYSAAFPEKISDIILIEALGPLAESPDNGVERLRTGILSRERIRRKTVNKGFRSFQQALTLRAHRSGVAEKHIRPLVERGLVQRDDRWYWRADPMLSADSLYRMAESHATAILKAIQCPATLIRGTEGYASLILPERMSLMADLTMHTLSGGHHCHLEQPEQIAEIIDGVIRKRQRLSGLY</sequence>
<dbReference type="Proteomes" id="UP000184608">
    <property type="component" value="Unassembled WGS sequence"/>
</dbReference>
<protein>
    <submittedName>
        <fullName evidence="2">Tropinesterase</fullName>
        <ecNumber evidence="2">3.1.1.10</ecNumber>
    </submittedName>
</protein>
<dbReference type="PANTHER" id="PTHR43798">
    <property type="entry name" value="MONOACYLGLYCEROL LIPASE"/>
    <property type="match status" value="1"/>
</dbReference>
<dbReference type="AlphaFoldDB" id="A0A1M6BQW0"/>